<dbReference type="EMBL" id="FPBO01000030">
    <property type="protein sequence ID" value="SFV09617.1"/>
    <property type="molecule type" value="Genomic_DNA"/>
</dbReference>
<name>A0A1I7LIW6_9BURK</name>
<evidence type="ECO:0000313" key="1">
    <source>
        <dbReference type="EMBL" id="SFV09617.1"/>
    </source>
</evidence>
<dbReference type="AlphaFoldDB" id="A0A1I7LIW6"/>
<keyword evidence="2" id="KW-1185">Reference proteome</keyword>
<accession>A0A1I7LIW6</accession>
<protein>
    <recommendedName>
        <fullName evidence="3">UDP-N-acetylmuramate--alanine ligase</fullName>
    </recommendedName>
</protein>
<organism evidence="1 2">
    <name type="scientific">Pseudoduganella namucuonensis</name>
    <dbReference type="NCBI Taxonomy" id="1035707"/>
    <lineage>
        <taxon>Bacteria</taxon>
        <taxon>Pseudomonadati</taxon>
        <taxon>Pseudomonadota</taxon>
        <taxon>Betaproteobacteria</taxon>
        <taxon>Burkholderiales</taxon>
        <taxon>Oxalobacteraceae</taxon>
        <taxon>Telluria group</taxon>
        <taxon>Pseudoduganella</taxon>
    </lineage>
</organism>
<sequence length="212" mass="23361">MITVMTSPHFDEVQLLRAEIAAAAARLIAQDGHDYLTAKRKAARQILGESQANSNALPDNDQIEGELRLYHALFNADTQPARLFRLRTVALQVMEALERFQPYLTGAVLNGTAGPHDDIHLQLFADSAKEVEIFLLNKNVNIDISETPHFKGPRFAPVETVSFLWNKEGVHAALYELDDLRGAVKARGDGKQLRADAAGVRSLLIASTHEAI</sequence>
<dbReference type="STRING" id="1035707.SAMN05216552_103047"/>
<gene>
    <name evidence="1" type="ORF">SAMN05216552_103047</name>
</gene>
<evidence type="ECO:0008006" key="3">
    <source>
        <dbReference type="Google" id="ProtNLM"/>
    </source>
</evidence>
<dbReference type="Proteomes" id="UP000199391">
    <property type="component" value="Unassembled WGS sequence"/>
</dbReference>
<reference evidence="2" key="1">
    <citation type="submission" date="2016-10" db="EMBL/GenBank/DDBJ databases">
        <authorList>
            <person name="Varghese N."/>
            <person name="Submissions S."/>
        </authorList>
    </citation>
    <scope>NUCLEOTIDE SEQUENCE [LARGE SCALE GENOMIC DNA]</scope>
    <source>
        <strain evidence="2">CGMCC 1.11014</strain>
    </source>
</reference>
<proteinExistence type="predicted"/>
<evidence type="ECO:0000313" key="2">
    <source>
        <dbReference type="Proteomes" id="UP000199391"/>
    </source>
</evidence>